<feature type="transmembrane region" description="Helical" evidence="10">
    <location>
        <begin position="44"/>
        <end position="63"/>
    </location>
</feature>
<evidence type="ECO:0000256" key="9">
    <source>
        <dbReference type="ARBA" id="ARBA00023136"/>
    </source>
</evidence>
<feature type="transmembrane region" description="Helical" evidence="10">
    <location>
        <begin position="75"/>
        <end position="99"/>
    </location>
</feature>
<dbReference type="RefSeq" id="WP_002582485.1">
    <property type="nucleotide sequence ID" value="NZ_AP019716.1"/>
</dbReference>
<dbReference type="EMBL" id="BKBC01000030">
    <property type="protein sequence ID" value="GEQ21692.1"/>
    <property type="molecule type" value="Genomic_DNA"/>
</dbReference>
<proteinExistence type="predicted"/>
<keyword evidence="8" id="KW-0406">Ion transport</keyword>
<dbReference type="PANTHER" id="PTHR32024:SF1">
    <property type="entry name" value="KTR SYSTEM POTASSIUM UPTAKE PROTEIN B"/>
    <property type="match status" value="1"/>
</dbReference>
<evidence type="ECO:0000256" key="1">
    <source>
        <dbReference type="ARBA" id="ARBA00004651"/>
    </source>
</evidence>
<reference evidence="11 13" key="2">
    <citation type="submission" date="2019-07" db="EMBL/GenBank/DDBJ databases">
        <title>Whole genome shotgun sequence of Clostridium butyricum NBRC 3858.</title>
        <authorList>
            <person name="Hosoyama A."/>
            <person name="Uohara A."/>
            <person name="Ohji S."/>
            <person name="Ichikawa N."/>
        </authorList>
    </citation>
    <scope>NUCLEOTIDE SEQUENCE [LARGE SCALE GENOMIC DNA]</scope>
    <source>
        <strain evidence="11 13">NBRC 3858</strain>
    </source>
</reference>
<feature type="transmembrane region" description="Helical" evidence="10">
    <location>
        <begin position="408"/>
        <end position="429"/>
    </location>
</feature>
<evidence type="ECO:0000313" key="12">
    <source>
        <dbReference type="EMBL" id="QMW89647.1"/>
    </source>
</evidence>
<keyword evidence="7 10" id="KW-1133">Transmembrane helix</keyword>
<dbReference type="KEGG" id="cbut:ATN24_16895"/>
<dbReference type="PANTHER" id="PTHR32024">
    <property type="entry name" value="TRK SYSTEM POTASSIUM UPTAKE PROTEIN TRKG-RELATED"/>
    <property type="match status" value="1"/>
</dbReference>
<keyword evidence="2" id="KW-0813">Transport</keyword>
<evidence type="ECO:0000256" key="3">
    <source>
        <dbReference type="ARBA" id="ARBA00022475"/>
    </source>
</evidence>
<keyword evidence="6" id="KW-0630">Potassium</keyword>
<feature type="transmembrane region" description="Helical" evidence="10">
    <location>
        <begin position="194"/>
        <end position="213"/>
    </location>
</feature>
<evidence type="ECO:0000256" key="10">
    <source>
        <dbReference type="SAM" id="Phobius"/>
    </source>
</evidence>
<dbReference type="Proteomes" id="UP000515243">
    <property type="component" value="Chromosome 1"/>
</dbReference>
<dbReference type="InterPro" id="IPR003445">
    <property type="entry name" value="Cat_transpt"/>
</dbReference>
<gene>
    <name evidence="11" type="ORF">CBU02nite_21980</name>
    <name evidence="12" type="ORF">FF104_01460</name>
</gene>
<comment type="subcellular location">
    <subcellularLocation>
        <location evidence="1">Cell membrane</location>
        <topology evidence="1">Multi-pass membrane protein</topology>
    </subcellularLocation>
</comment>
<organism evidence="11 13">
    <name type="scientific">Clostridium butyricum</name>
    <dbReference type="NCBI Taxonomy" id="1492"/>
    <lineage>
        <taxon>Bacteria</taxon>
        <taxon>Bacillati</taxon>
        <taxon>Bacillota</taxon>
        <taxon>Clostridia</taxon>
        <taxon>Eubacteriales</taxon>
        <taxon>Clostridiaceae</taxon>
        <taxon>Clostridium</taxon>
    </lineage>
</organism>
<dbReference type="OrthoDB" id="9810952at2"/>
<keyword evidence="5 10" id="KW-0812">Transmembrane</keyword>
<evidence type="ECO:0000313" key="14">
    <source>
        <dbReference type="Proteomes" id="UP000515243"/>
    </source>
</evidence>
<dbReference type="GO" id="GO:0015379">
    <property type="term" value="F:potassium:chloride symporter activity"/>
    <property type="evidence" value="ECO:0007669"/>
    <property type="project" value="InterPro"/>
</dbReference>
<evidence type="ECO:0000313" key="13">
    <source>
        <dbReference type="Proteomes" id="UP000321089"/>
    </source>
</evidence>
<dbReference type="InterPro" id="IPR004772">
    <property type="entry name" value="TrkH"/>
</dbReference>
<feature type="transmembrane region" description="Helical" evidence="10">
    <location>
        <begin position="130"/>
        <end position="150"/>
    </location>
</feature>
<keyword evidence="4" id="KW-0633">Potassium transport</keyword>
<feature type="transmembrane region" description="Helical" evidence="10">
    <location>
        <begin position="233"/>
        <end position="252"/>
    </location>
</feature>
<dbReference type="AlphaFoldDB" id="A0A0Q0XZJ3"/>
<accession>A0A0Q0XZJ3</accession>
<dbReference type="GeneID" id="92942782"/>
<name>A0A0Q0XZJ3_CLOBU</name>
<evidence type="ECO:0000256" key="2">
    <source>
        <dbReference type="ARBA" id="ARBA00022448"/>
    </source>
</evidence>
<evidence type="ECO:0000256" key="7">
    <source>
        <dbReference type="ARBA" id="ARBA00022989"/>
    </source>
</evidence>
<feature type="transmembrane region" description="Helical" evidence="10">
    <location>
        <begin position="313"/>
        <end position="331"/>
    </location>
</feature>
<dbReference type="NCBIfam" id="TIGR00933">
    <property type="entry name" value="2a38"/>
    <property type="match status" value="1"/>
</dbReference>
<dbReference type="EMBL" id="CP040626">
    <property type="protein sequence ID" value="QMW89647.1"/>
    <property type="molecule type" value="Genomic_DNA"/>
</dbReference>
<feature type="transmembrane region" description="Helical" evidence="10">
    <location>
        <begin position="12"/>
        <end position="32"/>
    </location>
</feature>
<dbReference type="GO" id="GO:0005886">
    <property type="term" value="C:plasma membrane"/>
    <property type="evidence" value="ECO:0007669"/>
    <property type="project" value="UniProtKB-SubCell"/>
</dbReference>
<evidence type="ECO:0000256" key="5">
    <source>
        <dbReference type="ARBA" id="ARBA00022692"/>
    </source>
</evidence>
<keyword evidence="3" id="KW-1003">Cell membrane</keyword>
<evidence type="ECO:0000256" key="6">
    <source>
        <dbReference type="ARBA" id="ARBA00022958"/>
    </source>
</evidence>
<sequence>MHKLKKPNFTYSQISAISFMSIILIGALLLTLPISSRSGEATPFIDALFTSASATCVTGLVVYDTYTHFSLFGQIVILSLIQIGGLGFMIIATLFSLMLKRKIGLKERGMLQESVSTIHIGGIVRLTKHILFGTVIFEAIGAIILALRFYPDMGLKQGLYNGVFHSISAFCNAGFDLMGRFEPSSSLTLYSGDIVVNLVIMSLIVVGGVGFLVWEDIFTNKLKFCKYRLHTKIVLVVTATLIIVPAIIFYSIERTNSFAGMGTTESWLASFFQSITPRTAGFNTVNIAELSEGSILLTIILMVIGGSPGSTAGGVKTTSFAVIILSLIASIRHTEDINVFNRRLERDVIKKAYDVITIYFMCCALAVLLICALQPFGLKEVFFEVVSALSTVGMSTGITPDLNSLSKFIITLLMFFGRVGSLSVALVFSEKKEYIPIRKPVEKISIG</sequence>
<reference evidence="12 14" key="1">
    <citation type="submission" date="2019-05" db="EMBL/GenBank/DDBJ databases">
        <authorList>
            <person name="Schori C."/>
            <person name="Ahrens C."/>
        </authorList>
    </citation>
    <scope>NUCLEOTIDE SEQUENCE [LARGE SCALE GENOMIC DNA]</scope>
    <source>
        <strain evidence="12 14">DSM 10702</strain>
    </source>
</reference>
<evidence type="ECO:0000256" key="4">
    <source>
        <dbReference type="ARBA" id="ARBA00022538"/>
    </source>
</evidence>
<protein>
    <submittedName>
        <fullName evidence="11">Potassium transporter TrkH</fullName>
    </submittedName>
    <submittedName>
        <fullName evidence="12">Trk family potassium uptake protein</fullName>
    </submittedName>
</protein>
<evidence type="ECO:0000313" key="11">
    <source>
        <dbReference type="EMBL" id="GEQ21692.1"/>
    </source>
</evidence>
<feature type="transmembrane region" description="Helical" evidence="10">
    <location>
        <begin position="352"/>
        <end position="376"/>
    </location>
</feature>
<dbReference type="Pfam" id="PF02386">
    <property type="entry name" value="TrkH"/>
    <property type="match status" value="1"/>
</dbReference>
<evidence type="ECO:0000256" key="8">
    <source>
        <dbReference type="ARBA" id="ARBA00023065"/>
    </source>
</evidence>
<dbReference type="Proteomes" id="UP000321089">
    <property type="component" value="Unassembled WGS sequence"/>
</dbReference>
<keyword evidence="9 10" id="KW-0472">Membrane</keyword>